<dbReference type="EMBL" id="JAYGHX010000001">
    <property type="protein sequence ID" value="MEA5390130.1"/>
    <property type="molecule type" value="Genomic_DNA"/>
</dbReference>
<feature type="domain" description="GXWXG" evidence="1">
    <location>
        <begin position="27"/>
        <end position="81"/>
    </location>
</feature>
<organism evidence="3 4">
    <name type="scientific">Cyanobium gracile UHCC 0139</name>
    <dbReference type="NCBI Taxonomy" id="3110308"/>
    <lineage>
        <taxon>Bacteria</taxon>
        <taxon>Bacillati</taxon>
        <taxon>Cyanobacteriota</taxon>
        <taxon>Cyanophyceae</taxon>
        <taxon>Synechococcales</taxon>
        <taxon>Prochlorococcaceae</taxon>
        <taxon>Cyanobium</taxon>
    </lineage>
</organism>
<keyword evidence="4" id="KW-1185">Reference proteome</keyword>
<name>A0ABU5RQV5_9CYAN</name>
<evidence type="ECO:0000259" key="2">
    <source>
        <dbReference type="Pfam" id="PF14232"/>
    </source>
</evidence>
<evidence type="ECO:0000313" key="4">
    <source>
        <dbReference type="Proteomes" id="UP001304461"/>
    </source>
</evidence>
<sequence length="195" mass="21523">MGNAPGPKPTGSFIPPAITTTEQAFARFDALPPVEIAFMLGAWTGESVRTGHPLDGALEAFHWHGKRFDSAEEVHPLVFRTLGGGRTCLEPRAMGPGLRLSGRVPIPTSPLAGRLFQLLLPLFSTRRSGARLRMTRYRGVESATMQYDHLPINDVFRRVDDDTVLGVMDLKGMEMPFFFLLRREGPDPSHSVTIP</sequence>
<comment type="caution">
    <text evidence="3">The sequence shown here is derived from an EMBL/GenBank/DDBJ whole genome shotgun (WGS) entry which is preliminary data.</text>
</comment>
<dbReference type="InterPro" id="IPR025568">
    <property type="entry name" value="DUF4334"/>
</dbReference>
<dbReference type="InterPro" id="IPR025951">
    <property type="entry name" value="GXWXG_dom"/>
</dbReference>
<gene>
    <name evidence="3" type="ORF">VB738_02535</name>
</gene>
<accession>A0ABU5RQV5</accession>
<dbReference type="RefSeq" id="WP_323304245.1">
    <property type="nucleotide sequence ID" value="NZ_JAYGHX010000001.1"/>
</dbReference>
<protein>
    <submittedName>
        <fullName evidence="3">DUF4334 domain-containing protein</fullName>
    </submittedName>
</protein>
<dbReference type="Proteomes" id="UP001304461">
    <property type="component" value="Unassembled WGS sequence"/>
</dbReference>
<feature type="domain" description="DUF4334" evidence="2">
    <location>
        <begin position="129"/>
        <end position="183"/>
    </location>
</feature>
<evidence type="ECO:0000313" key="3">
    <source>
        <dbReference type="EMBL" id="MEA5390130.1"/>
    </source>
</evidence>
<evidence type="ECO:0000259" key="1">
    <source>
        <dbReference type="Pfam" id="PF14231"/>
    </source>
</evidence>
<dbReference type="Pfam" id="PF14231">
    <property type="entry name" value="GXWXG"/>
    <property type="match status" value="1"/>
</dbReference>
<reference evidence="3 4" key="1">
    <citation type="submission" date="2023-12" db="EMBL/GenBank/DDBJ databases">
        <title>Baltic Sea Cyanobacteria.</title>
        <authorList>
            <person name="Delbaje E."/>
            <person name="Fewer D.P."/>
            <person name="Shishido T.K."/>
        </authorList>
    </citation>
    <scope>NUCLEOTIDE SEQUENCE [LARGE SCALE GENOMIC DNA]</scope>
    <source>
        <strain evidence="3 4">UHCC 0139</strain>
    </source>
</reference>
<dbReference type="Gene3D" id="2.40.128.580">
    <property type="entry name" value="GXWXG domain"/>
    <property type="match status" value="1"/>
</dbReference>
<dbReference type="Pfam" id="PF14232">
    <property type="entry name" value="DUF4334"/>
    <property type="match status" value="1"/>
</dbReference>
<proteinExistence type="predicted"/>